<sequence>MKPTIVLVLASLAIFLAGCTGLGGAMAAGALQGFGNGLQQAMDD</sequence>
<protein>
    <submittedName>
        <fullName evidence="1">Uncharacterized protein</fullName>
    </submittedName>
</protein>
<organism evidence="1 2">
    <name type="scientific">Caballeronia terrestris</name>
    <dbReference type="NCBI Taxonomy" id="1226301"/>
    <lineage>
        <taxon>Bacteria</taxon>
        <taxon>Pseudomonadati</taxon>
        <taxon>Pseudomonadota</taxon>
        <taxon>Betaproteobacteria</taxon>
        <taxon>Burkholderiales</taxon>
        <taxon>Burkholderiaceae</taxon>
        <taxon>Caballeronia</taxon>
    </lineage>
</organism>
<accession>A0A158L2M7</accession>
<dbReference type="PROSITE" id="PS51257">
    <property type="entry name" value="PROKAR_LIPOPROTEIN"/>
    <property type="match status" value="1"/>
</dbReference>
<evidence type="ECO:0000313" key="1">
    <source>
        <dbReference type="EMBL" id="SAL87636.1"/>
    </source>
</evidence>
<name>A0A158L2M7_9BURK</name>
<reference evidence="1" key="1">
    <citation type="submission" date="2016-01" db="EMBL/GenBank/DDBJ databases">
        <authorList>
            <person name="Peeters C."/>
        </authorList>
    </citation>
    <scope>NUCLEOTIDE SEQUENCE [LARGE SCALE GENOMIC DNA]</scope>
    <source>
        <strain evidence="1">LMG 22937</strain>
    </source>
</reference>
<comment type="caution">
    <text evidence="1">The sequence shown here is derived from an EMBL/GenBank/DDBJ whole genome shotgun (WGS) entry which is preliminary data.</text>
</comment>
<proteinExistence type="predicted"/>
<gene>
    <name evidence="1" type="ORF">AWB67_07449</name>
</gene>
<dbReference type="EMBL" id="FCOL02000360">
    <property type="protein sequence ID" value="SAL87636.1"/>
    <property type="molecule type" value="Genomic_DNA"/>
</dbReference>
<dbReference type="AlphaFoldDB" id="A0A158L2M7"/>
<dbReference type="Proteomes" id="UP000054925">
    <property type="component" value="Unassembled WGS sequence"/>
</dbReference>
<keyword evidence="2" id="KW-1185">Reference proteome</keyword>
<evidence type="ECO:0000313" key="2">
    <source>
        <dbReference type="Proteomes" id="UP000054925"/>
    </source>
</evidence>